<feature type="non-terminal residue" evidence="1">
    <location>
        <position position="58"/>
    </location>
</feature>
<evidence type="ECO:0000313" key="1">
    <source>
        <dbReference type="EMBL" id="SBR89305.1"/>
    </source>
</evidence>
<reference evidence="1" key="2">
    <citation type="submission" date="2016-06" db="EMBL/GenBank/DDBJ databases">
        <title>The genome of a short-lived fish provides insights into sex chromosome evolution and the genetic control of aging.</title>
        <authorList>
            <person name="Reichwald K."/>
            <person name="Felder M."/>
            <person name="Petzold A."/>
            <person name="Koch P."/>
            <person name="Groth M."/>
            <person name="Platzer M."/>
        </authorList>
    </citation>
    <scope>NUCLEOTIDE SEQUENCE</scope>
    <source>
        <tissue evidence="1">Brain</tissue>
    </source>
</reference>
<gene>
    <name evidence="1" type="primary">Nfu_g_1_022746</name>
</gene>
<accession>A0A1A8Q6A1</accession>
<reference evidence="1" key="1">
    <citation type="submission" date="2016-05" db="EMBL/GenBank/DDBJ databases">
        <authorList>
            <person name="Lavstsen T."/>
            <person name="Jespersen J.S."/>
        </authorList>
    </citation>
    <scope>NUCLEOTIDE SEQUENCE</scope>
    <source>
        <tissue evidence="1">Brain</tissue>
    </source>
</reference>
<dbReference type="EMBL" id="HAEI01004555">
    <property type="protein sequence ID" value="SBR89305.1"/>
    <property type="molecule type" value="Transcribed_RNA"/>
</dbReference>
<protein>
    <submittedName>
        <fullName evidence="1">Uncharacterized protein</fullName>
    </submittedName>
</protein>
<dbReference type="AlphaFoldDB" id="A0A1A8Q6A1"/>
<name>A0A1A8Q6A1_9TELE</name>
<sequence>NLDFTSEPDLTLQLDRPALPPLTFLGFRLTTDAAHPSPVYPPKILDFSSTTQPRSCAQ</sequence>
<feature type="non-terminal residue" evidence="1">
    <location>
        <position position="1"/>
    </location>
</feature>
<organism evidence="1">
    <name type="scientific">Nothobranchius rachovii</name>
    <name type="common">bluefin notho</name>
    <dbReference type="NCBI Taxonomy" id="451742"/>
    <lineage>
        <taxon>Eukaryota</taxon>
        <taxon>Metazoa</taxon>
        <taxon>Chordata</taxon>
        <taxon>Craniata</taxon>
        <taxon>Vertebrata</taxon>
        <taxon>Euteleostomi</taxon>
        <taxon>Actinopterygii</taxon>
        <taxon>Neopterygii</taxon>
        <taxon>Teleostei</taxon>
        <taxon>Neoteleostei</taxon>
        <taxon>Acanthomorphata</taxon>
        <taxon>Ovalentaria</taxon>
        <taxon>Atherinomorphae</taxon>
        <taxon>Cyprinodontiformes</taxon>
        <taxon>Nothobranchiidae</taxon>
        <taxon>Nothobranchius</taxon>
    </lineage>
</organism>
<proteinExistence type="predicted"/>